<name>A0A517TUX7_9BACT</name>
<organism evidence="1 2">
    <name type="scientific">Lacipirellula limnantheis</name>
    <dbReference type="NCBI Taxonomy" id="2528024"/>
    <lineage>
        <taxon>Bacteria</taxon>
        <taxon>Pseudomonadati</taxon>
        <taxon>Planctomycetota</taxon>
        <taxon>Planctomycetia</taxon>
        <taxon>Pirellulales</taxon>
        <taxon>Lacipirellulaceae</taxon>
        <taxon>Lacipirellula</taxon>
    </lineage>
</organism>
<accession>A0A517TUX7</accession>
<sequence length="157" mass="17035">MSTLGRNAQQGFSVGFASSTLAGEPLGFQVRGRFGASDHEGVEGPYIGVQGWLYPYVIQQIVDTTADGHDHIYLRYAKADAGDDDWEMLVVREKVAGGFSAGNQMYSVNLKGRIIGRLPQVPETGPMSPRRGIDGVAIFCDCRGTRHERAGEMGEAR</sequence>
<protein>
    <submittedName>
        <fullName evidence="1">Uncharacterized protein</fullName>
    </submittedName>
</protein>
<dbReference type="RefSeq" id="WP_145431761.1">
    <property type="nucleotide sequence ID" value="NZ_CP036339.1"/>
</dbReference>
<proteinExistence type="predicted"/>
<evidence type="ECO:0000313" key="1">
    <source>
        <dbReference type="EMBL" id="QDT72168.1"/>
    </source>
</evidence>
<evidence type="ECO:0000313" key="2">
    <source>
        <dbReference type="Proteomes" id="UP000317909"/>
    </source>
</evidence>
<keyword evidence="2" id="KW-1185">Reference proteome</keyword>
<dbReference type="EMBL" id="CP036339">
    <property type="protein sequence ID" value="QDT72168.1"/>
    <property type="molecule type" value="Genomic_DNA"/>
</dbReference>
<dbReference type="Proteomes" id="UP000317909">
    <property type="component" value="Chromosome"/>
</dbReference>
<dbReference type="KEGG" id="llh:I41_13350"/>
<reference evidence="1 2" key="1">
    <citation type="submission" date="2019-02" db="EMBL/GenBank/DDBJ databases">
        <title>Deep-cultivation of Planctomycetes and their phenomic and genomic characterization uncovers novel biology.</title>
        <authorList>
            <person name="Wiegand S."/>
            <person name="Jogler M."/>
            <person name="Boedeker C."/>
            <person name="Pinto D."/>
            <person name="Vollmers J."/>
            <person name="Rivas-Marin E."/>
            <person name="Kohn T."/>
            <person name="Peeters S.H."/>
            <person name="Heuer A."/>
            <person name="Rast P."/>
            <person name="Oberbeckmann S."/>
            <person name="Bunk B."/>
            <person name="Jeske O."/>
            <person name="Meyerdierks A."/>
            <person name="Storesund J.E."/>
            <person name="Kallscheuer N."/>
            <person name="Luecker S."/>
            <person name="Lage O.M."/>
            <person name="Pohl T."/>
            <person name="Merkel B.J."/>
            <person name="Hornburger P."/>
            <person name="Mueller R.-W."/>
            <person name="Bruemmer F."/>
            <person name="Labrenz M."/>
            <person name="Spormann A.M."/>
            <person name="Op den Camp H."/>
            <person name="Overmann J."/>
            <person name="Amann R."/>
            <person name="Jetten M.S.M."/>
            <person name="Mascher T."/>
            <person name="Medema M.H."/>
            <person name="Devos D.P."/>
            <person name="Kaster A.-K."/>
            <person name="Ovreas L."/>
            <person name="Rohde M."/>
            <person name="Galperin M.Y."/>
            <person name="Jogler C."/>
        </authorList>
    </citation>
    <scope>NUCLEOTIDE SEQUENCE [LARGE SCALE GENOMIC DNA]</scope>
    <source>
        <strain evidence="1 2">I41</strain>
    </source>
</reference>
<gene>
    <name evidence="1" type="ORF">I41_13350</name>
</gene>
<dbReference type="AlphaFoldDB" id="A0A517TUX7"/>